<feature type="non-terminal residue" evidence="1">
    <location>
        <position position="52"/>
    </location>
</feature>
<organism evidence="1">
    <name type="scientific">marine sediment metagenome</name>
    <dbReference type="NCBI Taxonomy" id="412755"/>
    <lineage>
        <taxon>unclassified sequences</taxon>
        <taxon>metagenomes</taxon>
        <taxon>ecological metagenomes</taxon>
    </lineage>
</organism>
<dbReference type="EMBL" id="BARW01034870">
    <property type="protein sequence ID" value="GAJ11027.1"/>
    <property type="molecule type" value="Genomic_DNA"/>
</dbReference>
<dbReference type="AlphaFoldDB" id="X1V5I9"/>
<comment type="caution">
    <text evidence="1">The sequence shown here is derived from an EMBL/GenBank/DDBJ whole genome shotgun (WGS) entry which is preliminary data.</text>
</comment>
<accession>X1V5I9</accession>
<sequence length="52" mass="5799">MLQVLRVEVSLEVHKVWVAGVIIKTYESSRSTITKDSIGSQQFPLPAGVRLM</sequence>
<reference evidence="1" key="1">
    <citation type="journal article" date="2014" name="Front. Microbiol.">
        <title>High frequency of phylogenetically diverse reductive dehalogenase-homologous genes in deep subseafloor sedimentary metagenomes.</title>
        <authorList>
            <person name="Kawai M."/>
            <person name="Futagami T."/>
            <person name="Toyoda A."/>
            <person name="Takaki Y."/>
            <person name="Nishi S."/>
            <person name="Hori S."/>
            <person name="Arai W."/>
            <person name="Tsubouchi T."/>
            <person name="Morono Y."/>
            <person name="Uchiyama I."/>
            <person name="Ito T."/>
            <person name="Fujiyama A."/>
            <person name="Inagaki F."/>
            <person name="Takami H."/>
        </authorList>
    </citation>
    <scope>NUCLEOTIDE SEQUENCE</scope>
    <source>
        <strain evidence="1">Expedition CK06-06</strain>
    </source>
</reference>
<gene>
    <name evidence="1" type="ORF">S12H4_54534</name>
</gene>
<evidence type="ECO:0000313" key="1">
    <source>
        <dbReference type="EMBL" id="GAJ11027.1"/>
    </source>
</evidence>
<protein>
    <submittedName>
        <fullName evidence="1">Uncharacterized protein</fullName>
    </submittedName>
</protein>
<name>X1V5I9_9ZZZZ</name>
<proteinExistence type="predicted"/>